<sequence length="363" mass="38919">MPDAPSDPFEGVPGAVVDDDGLAHVGAPSREQRDLAHGRALAPLAARAVLTVSGPDRLTWLDSVTSQALAARQPGESTELLVLDPQGHVEHAAAVVDDGERTWLIVDRARAAALLTWLQRMRFRLRVDPQDASSGHRVVAGTAEAVAALRAVAVWHDPWPRVADGGWGYAMADPHPGSARDWAEAIVDVDEYERIAAEAAAGAQQVAGHLAVDALRVAAWRPRADREADERTLPHEVDWLRTAVHLDKGCYRGQETVAKVHNLGHPPRRLVMLQLDGSEAVLPERGAEVLLEGEPVGVVTSVARHHEEGPIALALVRRATAEDAPLTVRTADGEIAAAAETIVPPDAGRTAAVPRLPRLSRRR</sequence>
<protein>
    <submittedName>
        <fullName evidence="4">Folate-binding protein</fullName>
    </submittedName>
</protein>
<gene>
    <name evidence="4" type="ORF">GCM10017591_07400</name>
</gene>
<dbReference type="InterPro" id="IPR017703">
    <property type="entry name" value="YgfZ/GCV_T_CS"/>
</dbReference>
<evidence type="ECO:0000313" key="5">
    <source>
        <dbReference type="Proteomes" id="UP001142291"/>
    </source>
</evidence>
<dbReference type="NCBIfam" id="TIGR03317">
    <property type="entry name" value="ygfZ_signature"/>
    <property type="match status" value="1"/>
</dbReference>
<comment type="caution">
    <text evidence="4">The sequence shown here is derived from an EMBL/GenBank/DDBJ whole genome shotgun (WGS) entry which is preliminary data.</text>
</comment>
<dbReference type="GO" id="GO:0016226">
    <property type="term" value="P:iron-sulfur cluster assembly"/>
    <property type="evidence" value="ECO:0007669"/>
    <property type="project" value="TreeGrafter"/>
</dbReference>
<proteinExistence type="predicted"/>
<evidence type="ECO:0000313" key="4">
    <source>
        <dbReference type="EMBL" id="GLJ94679.1"/>
    </source>
</evidence>
<dbReference type="PIRSF" id="PIRSF006487">
    <property type="entry name" value="GcvT"/>
    <property type="match status" value="1"/>
</dbReference>
<keyword evidence="5" id="KW-1185">Reference proteome</keyword>
<reference evidence="4" key="2">
    <citation type="submission" date="2023-01" db="EMBL/GenBank/DDBJ databases">
        <authorList>
            <person name="Sun Q."/>
            <person name="Evtushenko L."/>
        </authorList>
    </citation>
    <scope>NUCLEOTIDE SEQUENCE</scope>
    <source>
        <strain evidence="4">VKM Ac-1940</strain>
    </source>
</reference>
<feature type="domain" description="Aminomethyltransferase C-terminal" evidence="3">
    <location>
        <begin position="268"/>
        <end position="338"/>
    </location>
</feature>
<dbReference type="Pfam" id="PF08669">
    <property type="entry name" value="GCV_T_C"/>
    <property type="match status" value="1"/>
</dbReference>
<evidence type="ECO:0000259" key="3">
    <source>
        <dbReference type="Pfam" id="PF08669"/>
    </source>
</evidence>
<evidence type="ECO:0000256" key="1">
    <source>
        <dbReference type="ARBA" id="ARBA00022946"/>
    </source>
</evidence>
<keyword evidence="1" id="KW-0809">Transit peptide</keyword>
<dbReference type="AlphaFoldDB" id="A0A9W6M4U7"/>
<dbReference type="EMBL" id="BSER01000003">
    <property type="protein sequence ID" value="GLJ94679.1"/>
    <property type="molecule type" value="Genomic_DNA"/>
</dbReference>
<evidence type="ECO:0000256" key="2">
    <source>
        <dbReference type="PIRSR" id="PIRSR006487-1"/>
    </source>
</evidence>
<reference evidence="4" key="1">
    <citation type="journal article" date="2014" name="Int. J. Syst. Evol. Microbiol.">
        <title>Complete genome sequence of Corynebacterium casei LMG S-19264T (=DSM 44701T), isolated from a smear-ripened cheese.</title>
        <authorList>
            <consortium name="US DOE Joint Genome Institute (JGI-PGF)"/>
            <person name="Walter F."/>
            <person name="Albersmeier A."/>
            <person name="Kalinowski J."/>
            <person name="Ruckert C."/>
        </authorList>
    </citation>
    <scope>NUCLEOTIDE SEQUENCE</scope>
    <source>
        <strain evidence="4">VKM Ac-1940</strain>
    </source>
</reference>
<dbReference type="InterPro" id="IPR013977">
    <property type="entry name" value="GcvT_C"/>
</dbReference>
<dbReference type="InterPro" id="IPR027266">
    <property type="entry name" value="TrmE/GcvT-like"/>
</dbReference>
<dbReference type="Gene3D" id="3.30.1360.120">
    <property type="entry name" value="Probable tRNA modification gtpase trme, domain 1"/>
    <property type="match status" value="1"/>
</dbReference>
<dbReference type="PANTHER" id="PTHR22602:SF0">
    <property type="entry name" value="TRANSFERASE CAF17, MITOCHONDRIAL-RELATED"/>
    <property type="match status" value="1"/>
</dbReference>
<dbReference type="InterPro" id="IPR029043">
    <property type="entry name" value="GcvT/YgfZ_C"/>
</dbReference>
<dbReference type="Proteomes" id="UP001142291">
    <property type="component" value="Unassembled WGS sequence"/>
</dbReference>
<feature type="binding site" evidence="2">
    <location>
        <position position="184"/>
    </location>
    <ligand>
        <name>substrate</name>
    </ligand>
</feature>
<name>A0A9W6M4U7_9MICO</name>
<dbReference type="SUPFAM" id="SSF101790">
    <property type="entry name" value="Aminomethyltransferase beta-barrel domain"/>
    <property type="match status" value="1"/>
</dbReference>
<organism evidence="4 5">
    <name type="scientific">Microbacterium dextranolyticum</name>
    <dbReference type="NCBI Taxonomy" id="36806"/>
    <lineage>
        <taxon>Bacteria</taxon>
        <taxon>Bacillati</taxon>
        <taxon>Actinomycetota</taxon>
        <taxon>Actinomycetes</taxon>
        <taxon>Micrococcales</taxon>
        <taxon>Microbacteriaceae</taxon>
        <taxon>Microbacterium</taxon>
    </lineage>
</organism>
<accession>A0A9W6M4U7</accession>
<dbReference type="PANTHER" id="PTHR22602">
    <property type="entry name" value="TRANSFERASE CAF17, MITOCHONDRIAL-RELATED"/>
    <property type="match status" value="1"/>
</dbReference>
<dbReference type="InterPro" id="IPR045179">
    <property type="entry name" value="YgfZ/GcvT"/>
</dbReference>
<dbReference type="SUPFAM" id="SSF103025">
    <property type="entry name" value="Folate-binding domain"/>
    <property type="match status" value="1"/>
</dbReference>